<gene>
    <name evidence="1" type="ORF">IMSHALPRED_009889</name>
</gene>
<keyword evidence="2" id="KW-1185">Reference proteome</keyword>
<dbReference type="EMBL" id="CAJPDT010000008">
    <property type="protein sequence ID" value="CAF9910996.1"/>
    <property type="molecule type" value="Genomic_DNA"/>
</dbReference>
<reference evidence="1" key="1">
    <citation type="submission" date="2021-03" db="EMBL/GenBank/DDBJ databases">
        <authorList>
            <person name="Tagirdzhanova G."/>
        </authorList>
    </citation>
    <scope>NUCLEOTIDE SEQUENCE</scope>
</reference>
<comment type="caution">
    <text evidence="1">The sequence shown here is derived from an EMBL/GenBank/DDBJ whole genome shotgun (WGS) entry which is preliminary data.</text>
</comment>
<organism evidence="1 2">
    <name type="scientific">Imshaugia aleurites</name>
    <dbReference type="NCBI Taxonomy" id="172621"/>
    <lineage>
        <taxon>Eukaryota</taxon>
        <taxon>Fungi</taxon>
        <taxon>Dikarya</taxon>
        <taxon>Ascomycota</taxon>
        <taxon>Pezizomycotina</taxon>
        <taxon>Lecanoromycetes</taxon>
        <taxon>OSLEUM clade</taxon>
        <taxon>Lecanoromycetidae</taxon>
        <taxon>Lecanorales</taxon>
        <taxon>Lecanorineae</taxon>
        <taxon>Parmeliaceae</taxon>
        <taxon>Imshaugia</taxon>
    </lineage>
</organism>
<evidence type="ECO:0000313" key="1">
    <source>
        <dbReference type="EMBL" id="CAF9910996.1"/>
    </source>
</evidence>
<accession>A0A8H3EQN5</accession>
<evidence type="ECO:0000313" key="2">
    <source>
        <dbReference type="Proteomes" id="UP000664534"/>
    </source>
</evidence>
<dbReference type="Proteomes" id="UP000664534">
    <property type="component" value="Unassembled WGS sequence"/>
</dbReference>
<proteinExistence type="predicted"/>
<dbReference type="AlphaFoldDB" id="A0A8H3EQN5"/>
<sequence length="111" mass="12239">MSPLSLNSLDQYDAQISSIDGHNNDSQPFCFLELSAEIQKYYPQDVSRARRKANLAISGDNAQESSIVQISRATGGKYQLFDHARRYDGSAEGLIQTNAQDSVLDSGNLRV</sequence>
<protein>
    <submittedName>
        <fullName evidence="1">Uncharacterized protein</fullName>
    </submittedName>
</protein>
<name>A0A8H3EQN5_9LECA</name>